<proteinExistence type="predicted"/>
<dbReference type="InterPro" id="IPR014543">
    <property type="entry name" value="UCP028291"/>
</dbReference>
<sequence length="93" mass="10544">MKSTARLLTARASTYLQQLCKHFGHKVPVEFTAHEGHITLPFGTCALRADEAGLTLINICEPENIEKMEKVIGDHLARFAFREEFSLTWQRDG</sequence>
<evidence type="ECO:0000313" key="2">
    <source>
        <dbReference type="Proteomes" id="UP000198307"/>
    </source>
</evidence>
<dbReference type="Gene3D" id="3.30.310.50">
    <property type="entry name" value="Alpha-D-phosphohexomutase, C-terminal domain"/>
    <property type="match status" value="1"/>
</dbReference>
<dbReference type="AlphaFoldDB" id="A0A239PS70"/>
<dbReference type="OrthoDB" id="9806511at2"/>
<keyword evidence="2" id="KW-1185">Reference proteome</keyword>
<accession>A0A239PS70</accession>
<name>A0A239PS70_9RHOB</name>
<protein>
    <recommendedName>
        <fullName evidence="3">2,4-dihydroxyhept-2-ene-1,7-dioic acid aldolase</fullName>
    </recommendedName>
</protein>
<dbReference type="Pfam" id="PF09981">
    <property type="entry name" value="DUF2218"/>
    <property type="match status" value="1"/>
</dbReference>
<evidence type="ECO:0000313" key="1">
    <source>
        <dbReference type="EMBL" id="SNT73139.1"/>
    </source>
</evidence>
<dbReference type="Proteomes" id="UP000198307">
    <property type="component" value="Unassembled WGS sequence"/>
</dbReference>
<reference evidence="1 2" key="1">
    <citation type="submission" date="2017-07" db="EMBL/GenBank/DDBJ databases">
        <authorList>
            <person name="Sun Z.S."/>
            <person name="Albrecht U."/>
            <person name="Echele G."/>
            <person name="Lee C.C."/>
        </authorList>
    </citation>
    <scope>NUCLEOTIDE SEQUENCE [LARGE SCALE GENOMIC DNA]</scope>
    <source>
        <strain evidence="1 2">DSM 14827</strain>
    </source>
</reference>
<dbReference type="EMBL" id="FZQB01000004">
    <property type="protein sequence ID" value="SNT73139.1"/>
    <property type="molecule type" value="Genomic_DNA"/>
</dbReference>
<gene>
    <name evidence="1" type="ORF">SAMN05444959_104312</name>
</gene>
<dbReference type="RefSeq" id="WP_089343893.1">
    <property type="nucleotide sequence ID" value="NZ_CP067129.1"/>
</dbReference>
<organism evidence="1 2">
    <name type="scientific">Paracoccus seriniphilus</name>
    <dbReference type="NCBI Taxonomy" id="184748"/>
    <lineage>
        <taxon>Bacteria</taxon>
        <taxon>Pseudomonadati</taxon>
        <taxon>Pseudomonadota</taxon>
        <taxon>Alphaproteobacteria</taxon>
        <taxon>Rhodobacterales</taxon>
        <taxon>Paracoccaceae</taxon>
        <taxon>Paracoccus</taxon>
    </lineage>
</organism>
<dbReference type="PIRSF" id="PIRSF028291">
    <property type="entry name" value="UCP028291"/>
    <property type="match status" value="1"/>
</dbReference>
<evidence type="ECO:0008006" key="3">
    <source>
        <dbReference type="Google" id="ProtNLM"/>
    </source>
</evidence>